<name>A0A166R5F2_9AGAM</name>
<evidence type="ECO:0000313" key="2">
    <source>
        <dbReference type="Proteomes" id="UP000076532"/>
    </source>
</evidence>
<sequence length="75" mass="8008">MPAPATTPTSTRFPLRTTLPARGATTKLSIFITLSTAIVSAFTTMPLSVKTAGCSSTIFPSAVRRRVLRHYGLRG</sequence>
<dbReference type="EMBL" id="KV417506">
    <property type="protein sequence ID" value="KZP27924.1"/>
    <property type="molecule type" value="Genomic_DNA"/>
</dbReference>
<evidence type="ECO:0000313" key="1">
    <source>
        <dbReference type="EMBL" id="KZP27924.1"/>
    </source>
</evidence>
<dbReference type="AlphaFoldDB" id="A0A166R5F2"/>
<dbReference type="Proteomes" id="UP000076532">
    <property type="component" value="Unassembled WGS sequence"/>
</dbReference>
<accession>A0A166R5F2</accession>
<reference evidence="1 2" key="1">
    <citation type="journal article" date="2016" name="Mol. Biol. Evol.">
        <title>Comparative Genomics of Early-Diverging Mushroom-Forming Fungi Provides Insights into the Origins of Lignocellulose Decay Capabilities.</title>
        <authorList>
            <person name="Nagy L.G."/>
            <person name="Riley R."/>
            <person name="Tritt A."/>
            <person name="Adam C."/>
            <person name="Daum C."/>
            <person name="Floudas D."/>
            <person name="Sun H."/>
            <person name="Yadav J.S."/>
            <person name="Pangilinan J."/>
            <person name="Larsson K.H."/>
            <person name="Matsuura K."/>
            <person name="Barry K."/>
            <person name="Labutti K."/>
            <person name="Kuo R."/>
            <person name="Ohm R.A."/>
            <person name="Bhattacharya S.S."/>
            <person name="Shirouzu T."/>
            <person name="Yoshinaga Y."/>
            <person name="Martin F.M."/>
            <person name="Grigoriev I.V."/>
            <person name="Hibbett D.S."/>
        </authorList>
    </citation>
    <scope>NUCLEOTIDE SEQUENCE [LARGE SCALE GENOMIC DNA]</scope>
    <source>
        <strain evidence="1 2">CBS 109695</strain>
    </source>
</reference>
<proteinExistence type="predicted"/>
<keyword evidence="2" id="KW-1185">Reference proteome</keyword>
<protein>
    <submittedName>
        <fullName evidence="1">Uncharacterized protein</fullName>
    </submittedName>
</protein>
<gene>
    <name evidence="1" type="ORF">FIBSPDRAFT_853115</name>
</gene>
<organism evidence="1 2">
    <name type="scientific">Athelia psychrophila</name>
    <dbReference type="NCBI Taxonomy" id="1759441"/>
    <lineage>
        <taxon>Eukaryota</taxon>
        <taxon>Fungi</taxon>
        <taxon>Dikarya</taxon>
        <taxon>Basidiomycota</taxon>
        <taxon>Agaricomycotina</taxon>
        <taxon>Agaricomycetes</taxon>
        <taxon>Agaricomycetidae</taxon>
        <taxon>Atheliales</taxon>
        <taxon>Atheliaceae</taxon>
        <taxon>Athelia</taxon>
    </lineage>
</organism>